<organism evidence="2 3">
    <name type="scientific">Paragonimus skrjabini miyazakii</name>
    <dbReference type="NCBI Taxonomy" id="59628"/>
    <lineage>
        <taxon>Eukaryota</taxon>
        <taxon>Metazoa</taxon>
        <taxon>Spiralia</taxon>
        <taxon>Lophotrochozoa</taxon>
        <taxon>Platyhelminthes</taxon>
        <taxon>Trematoda</taxon>
        <taxon>Digenea</taxon>
        <taxon>Plagiorchiida</taxon>
        <taxon>Troglotremata</taxon>
        <taxon>Troglotrematidae</taxon>
        <taxon>Paragonimus</taxon>
    </lineage>
</organism>
<comment type="caution">
    <text evidence="2">The sequence shown here is derived from an EMBL/GenBank/DDBJ whole genome shotgun (WGS) entry which is preliminary data.</text>
</comment>
<dbReference type="OrthoDB" id="6267656at2759"/>
<sequence>MYSVICITVILQLVPKSCAQMTGFVLTTAKLSQQSLEHLPWSLEQLNMLYQHYDFHGRKLRQIHRVFLNRIHEPVDMSCWSRRLFESNENENELRPRYHIRWFIKEINLTKMGESYFEYMTERSSTALRVDPLTAIRDKYAQGHFSPNSVLRSQFVVTTKYGKFPNSYTTFGNRRLKCKMSFRIM</sequence>
<name>A0A8S9YCF8_9TREM</name>
<keyword evidence="1" id="KW-0732">Signal</keyword>
<protein>
    <submittedName>
        <fullName evidence="2">Uncharacterized protein</fullName>
    </submittedName>
</protein>
<evidence type="ECO:0000256" key="1">
    <source>
        <dbReference type="SAM" id="SignalP"/>
    </source>
</evidence>
<dbReference type="AlphaFoldDB" id="A0A8S9YCF8"/>
<reference evidence="2" key="1">
    <citation type="submission" date="2019-07" db="EMBL/GenBank/DDBJ databases">
        <title>Annotation for the trematode Paragonimus miyazaki's.</title>
        <authorList>
            <person name="Choi Y.-J."/>
        </authorList>
    </citation>
    <scope>NUCLEOTIDE SEQUENCE</scope>
    <source>
        <strain evidence="2">Japan</strain>
    </source>
</reference>
<feature type="signal peptide" evidence="1">
    <location>
        <begin position="1"/>
        <end position="19"/>
    </location>
</feature>
<gene>
    <name evidence="2" type="ORF">EG68_11895</name>
</gene>
<evidence type="ECO:0000313" key="2">
    <source>
        <dbReference type="EMBL" id="KAF7233986.1"/>
    </source>
</evidence>
<keyword evidence="3" id="KW-1185">Reference proteome</keyword>
<proteinExistence type="predicted"/>
<feature type="chain" id="PRO_5035756600" evidence="1">
    <location>
        <begin position="20"/>
        <end position="185"/>
    </location>
</feature>
<dbReference type="EMBL" id="JTDE01014823">
    <property type="protein sequence ID" value="KAF7233986.1"/>
    <property type="molecule type" value="Genomic_DNA"/>
</dbReference>
<accession>A0A8S9YCF8</accession>
<dbReference type="Proteomes" id="UP000822476">
    <property type="component" value="Unassembled WGS sequence"/>
</dbReference>
<evidence type="ECO:0000313" key="3">
    <source>
        <dbReference type="Proteomes" id="UP000822476"/>
    </source>
</evidence>